<evidence type="ECO:0000313" key="1">
    <source>
        <dbReference type="EMBL" id="GBF50126.1"/>
    </source>
</evidence>
<dbReference type="SMART" id="SM00710">
    <property type="entry name" value="PbH1"/>
    <property type="match status" value="6"/>
</dbReference>
<gene>
    <name evidence="1" type="ORF">LPTSP4_16500</name>
</gene>
<dbReference type="EMBL" id="BFBB01000003">
    <property type="protein sequence ID" value="GBF50126.1"/>
    <property type="molecule type" value="Genomic_DNA"/>
</dbReference>
<dbReference type="SUPFAM" id="SSF51126">
    <property type="entry name" value="Pectin lyase-like"/>
    <property type="match status" value="1"/>
</dbReference>
<proteinExistence type="predicted"/>
<comment type="caution">
    <text evidence="1">The sequence shown here is derived from an EMBL/GenBank/DDBJ whole genome shotgun (WGS) entry which is preliminary data.</text>
</comment>
<accession>A0A2P2DZX8</accession>
<dbReference type="AlphaFoldDB" id="A0A2P2DZX8"/>
<dbReference type="InterPro" id="IPR012334">
    <property type="entry name" value="Pectin_lyas_fold"/>
</dbReference>
<dbReference type="InterPro" id="IPR006626">
    <property type="entry name" value="PbH1"/>
</dbReference>
<keyword evidence="2" id="KW-1185">Reference proteome</keyword>
<protein>
    <recommendedName>
        <fullName evidence="3">DUF1565 domain-containing protein</fullName>
    </recommendedName>
</protein>
<dbReference type="Proteomes" id="UP000245133">
    <property type="component" value="Unassembled WGS sequence"/>
</dbReference>
<evidence type="ECO:0008006" key="3">
    <source>
        <dbReference type="Google" id="ProtNLM"/>
    </source>
</evidence>
<evidence type="ECO:0000313" key="2">
    <source>
        <dbReference type="Proteomes" id="UP000245133"/>
    </source>
</evidence>
<dbReference type="Gene3D" id="2.160.20.10">
    <property type="entry name" value="Single-stranded right-handed beta-helix, Pectin lyase-like"/>
    <property type="match status" value="1"/>
</dbReference>
<dbReference type="InterPro" id="IPR011050">
    <property type="entry name" value="Pectin_lyase_fold/virulence"/>
</dbReference>
<organism evidence="1 2">
    <name type="scientific">Leptospira ryugenii</name>
    <dbReference type="NCBI Taxonomy" id="1917863"/>
    <lineage>
        <taxon>Bacteria</taxon>
        <taxon>Pseudomonadati</taxon>
        <taxon>Spirochaetota</taxon>
        <taxon>Spirochaetia</taxon>
        <taxon>Leptospirales</taxon>
        <taxon>Leptospiraceae</taxon>
        <taxon>Leptospira</taxon>
    </lineage>
</organism>
<sequence length="474" mass="49211">MFNPIVREILNLDPNNAKDDILNTLLLLAFVTDRSIPTATITPSTGNIILSNSTIHVVFSKTMDPSTLSATLGSSLSSTWSHTKVLNDTVSLSGNLPVGKITFRLDAKDTFGQSITQINGTYLVLNSNTSIYYVSTLGNDSNSGNLSSAPKQSIQSAISGAIPPAAIFIAVGEYSVDSAVPTSINLVDKVSLYGGYSLDFLSRNPNIYVSKIQDVSTGAVVDTRTIRAGATITRSTVIDGLSIVGSSNLNASGNSFAVHCLNGSPTISNNLIQAGSVSSITTIGIMADASSPVISDNTIFGGRSTTEYTFGIFLQNGASSEIQNNTIDAGIATNNSAHGIYTGPQANNPTIVGNIIYGGSGNISFGLNTSHPSNITLTSNSIDGGIGNTSYAIYHGTGGGNVGSYQSNSLYTSGGTNRYCLFEAGTGSSPLIFNQNRIYNCPTAIYFDQGSVAINSISTINGGTTNGSSYSGNY</sequence>
<name>A0A2P2DZX8_9LEPT</name>
<reference evidence="1 2" key="1">
    <citation type="submission" date="2018-02" db="EMBL/GenBank/DDBJ databases">
        <title>Novel Leptospira species isolated from soil and water in Japan.</title>
        <authorList>
            <person name="Nakao R."/>
            <person name="Masuzawa T."/>
        </authorList>
    </citation>
    <scope>NUCLEOTIDE SEQUENCE [LARGE SCALE GENOMIC DNA]</scope>
    <source>
        <strain evidence="1 2">YH101</strain>
    </source>
</reference>
<dbReference type="OrthoDB" id="319266at2"/>